<name>A0A9D1R7K8_9FIRM</name>
<dbReference type="SUPFAM" id="SSF81593">
    <property type="entry name" value="Nucleotidyltransferase substrate binding subunit/domain"/>
    <property type="match status" value="1"/>
</dbReference>
<dbReference type="Gene3D" id="1.20.120.330">
    <property type="entry name" value="Nucleotidyltransferases domain 2"/>
    <property type="match status" value="1"/>
</dbReference>
<organism evidence="2 3">
    <name type="scientific">Candidatus Acetatifactor stercoripullorum</name>
    <dbReference type="NCBI Taxonomy" id="2838414"/>
    <lineage>
        <taxon>Bacteria</taxon>
        <taxon>Bacillati</taxon>
        <taxon>Bacillota</taxon>
        <taxon>Clostridia</taxon>
        <taxon>Lachnospirales</taxon>
        <taxon>Lachnospiraceae</taxon>
        <taxon>Acetatifactor</taxon>
    </lineage>
</organism>
<dbReference type="Proteomes" id="UP000824265">
    <property type="component" value="Unassembled WGS sequence"/>
</dbReference>
<dbReference type="AlphaFoldDB" id="A0A9D1R7K8"/>
<gene>
    <name evidence="2" type="ORF">H9742_08095</name>
</gene>
<dbReference type="InterPro" id="IPR007842">
    <property type="entry name" value="HEPN_dom"/>
</dbReference>
<dbReference type="Pfam" id="PF05168">
    <property type="entry name" value="HEPN"/>
    <property type="match status" value="1"/>
</dbReference>
<dbReference type="RefSeq" id="WP_318704077.1">
    <property type="nucleotide sequence ID" value="NZ_CALWMU010000031.1"/>
</dbReference>
<feature type="domain" description="HEPN" evidence="1">
    <location>
        <begin position="8"/>
        <end position="117"/>
    </location>
</feature>
<evidence type="ECO:0000259" key="1">
    <source>
        <dbReference type="PROSITE" id="PS50910"/>
    </source>
</evidence>
<dbReference type="SMART" id="SM00748">
    <property type="entry name" value="HEPN"/>
    <property type="match status" value="1"/>
</dbReference>
<protein>
    <submittedName>
        <fullName evidence="2">HEPN domain-containing protein</fullName>
    </submittedName>
</protein>
<reference evidence="2" key="1">
    <citation type="journal article" date="2021" name="PeerJ">
        <title>Extensive microbial diversity within the chicken gut microbiome revealed by metagenomics and culture.</title>
        <authorList>
            <person name="Gilroy R."/>
            <person name="Ravi A."/>
            <person name="Getino M."/>
            <person name="Pursley I."/>
            <person name="Horton D.L."/>
            <person name="Alikhan N.F."/>
            <person name="Baker D."/>
            <person name="Gharbi K."/>
            <person name="Hall N."/>
            <person name="Watson M."/>
            <person name="Adriaenssens E.M."/>
            <person name="Foster-Nyarko E."/>
            <person name="Jarju S."/>
            <person name="Secka A."/>
            <person name="Antonio M."/>
            <person name="Oren A."/>
            <person name="Chaudhuri R.R."/>
            <person name="La Ragione R."/>
            <person name="Hildebrand F."/>
            <person name="Pallen M.J."/>
        </authorList>
    </citation>
    <scope>NUCLEOTIDE SEQUENCE</scope>
    <source>
        <strain evidence="2">CHK195-6426</strain>
    </source>
</reference>
<accession>A0A9D1R7K8</accession>
<evidence type="ECO:0000313" key="2">
    <source>
        <dbReference type="EMBL" id="HIW81461.1"/>
    </source>
</evidence>
<dbReference type="EMBL" id="DXGH01000042">
    <property type="protein sequence ID" value="HIW81461.1"/>
    <property type="molecule type" value="Genomic_DNA"/>
</dbReference>
<comment type="caution">
    <text evidence="2">The sequence shown here is derived from an EMBL/GenBank/DDBJ whole genome shotgun (WGS) entry which is preliminary data.</text>
</comment>
<reference evidence="2" key="2">
    <citation type="submission" date="2021-04" db="EMBL/GenBank/DDBJ databases">
        <authorList>
            <person name="Gilroy R."/>
        </authorList>
    </citation>
    <scope>NUCLEOTIDE SEQUENCE</scope>
    <source>
        <strain evidence="2">CHK195-6426</strain>
    </source>
</reference>
<dbReference type="PROSITE" id="PS50910">
    <property type="entry name" value="HEPN"/>
    <property type="match status" value="1"/>
</dbReference>
<proteinExistence type="predicted"/>
<evidence type="ECO:0000313" key="3">
    <source>
        <dbReference type="Proteomes" id="UP000824265"/>
    </source>
</evidence>
<sequence length="145" mass="16484">MKIRNDYYSIACNDLEYLQAVLHLPFYNKMASDSQQIVEKLLKSVAELCSVDKTVLNSHNLRKINQEIKNCGIDLGLKAKDLAMLTDYYFDARYPGDDFVVVTKEECAECVDIVNQVFTAVNSFRKEKGLEVEQIPSRGIEPPAE</sequence>